<comment type="similarity">
    <text evidence="2 10">Belongs to the ExbD/TolR family.</text>
</comment>
<dbReference type="PANTHER" id="PTHR30558">
    <property type="entry name" value="EXBD MEMBRANE COMPONENT OF PMF-DRIVEN MACROMOLECULE IMPORT SYSTEM"/>
    <property type="match status" value="1"/>
</dbReference>
<keyword evidence="4" id="KW-1003">Cell membrane</keyword>
<organism evidence="12 13">
    <name type="scientific">Campylobacter canadensis</name>
    <dbReference type="NCBI Taxonomy" id="449520"/>
    <lineage>
        <taxon>Bacteria</taxon>
        <taxon>Pseudomonadati</taxon>
        <taxon>Campylobacterota</taxon>
        <taxon>Epsilonproteobacteria</taxon>
        <taxon>Campylobacterales</taxon>
        <taxon>Campylobacteraceae</taxon>
        <taxon>Campylobacter</taxon>
    </lineage>
</organism>
<evidence type="ECO:0000256" key="8">
    <source>
        <dbReference type="ARBA" id="ARBA00022989"/>
    </source>
</evidence>
<evidence type="ECO:0000256" key="9">
    <source>
        <dbReference type="ARBA" id="ARBA00023136"/>
    </source>
</evidence>
<dbReference type="Proteomes" id="UP000786183">
    <property type="component" value="Unassembled WGS sequence"/>
</dbReference>
<evidence type="ECO:0000256" key="6">
    <source>
        <dbReference type="ARBA" id="ARBA00022692"/>
    </source>
</evidence>
<dbReference type="RefSeq" id="WP_172230941.1">
    <property type="nucleotide sequence ID" value="NZ_CP035946.1"/>
</dbReference>
<evidence type="ECO:0000256" key="3">
    <source>
        <dbReference type="ARBA" id="ARBA00022448"/>
    </source>
</evidence>
<comment type="subcellular location">
    <subcellularLocation>
        <location evidence="1">Cell inner membrane</location>
        <topology evidence="1">Single-pass type II membrane protein</topology>
    </subcellularLocation>
    <subcellularLocation>
        <location evidence="10">Cell membrane</location>
        <topology evidence="10">Single-pass type II membrane protein</topology>
    </subcellularLocation>
</comment>
<sequence>MNDNDFLNSTPELNITPLVDVMLVLLVIFMLIFPSIRYDENINIPDGSKQNPTKALKGDIFVSISNNEITINSTKYNFNSFFDNFILNINKFDKSKVVYISGDKNISYEKLMQVLSVFAKSGFTKISLQTK</sequence>
<dbReference type="InterPro" id="IPR003400">
    <property type="entry name" value="ExbD"/>
</dbReference>
<keyword evidence="6 10" id="KW-0812">Transmembrane</keyword>
<protein>
    <submittedName>
        <fullName evidence="12">Biopolymer transporter ExbD</fullName>
    </submittedName>
</protein>
<accession>A0ABS7WRH6</accession>
<evidence type="ECO:0000256" key="1">
    <source>
        <dbReference type="ARBA" id="ARBA00004249"/>
    </source>
</evidence>
<proteinExistence type="inferred from homology"/>
<reference evidence="12 13" key="1">
    <citation type="submission" date="2020-07" db="EMBL/GenBank/DDBJ databases">
        <title>Transfer of Campylobacter canadensis to the novel genus Avispirillum gen. nov., that also includes two novel species recovered from migratory waterfowl: Avispirillum anseris sp. nov. and Avispirillum brantae sp. nov.</title>
        <authorList>
            <person name="Miller W.G."/>
            <person name="Chapman M.H."/>
            <person name="Yee E."/>
            <person name="Inglis G.D."/>
        </authorList>
    </citation>
    <scope>NUCLEOTIDE SEQUENCE [LARGE SCALE GENOMIC DNA]</scope>
    <source>
        <strain evidence="12 13">L283</strain>
    </source>
</reference>
<keyword evidence="9 11" id="KW-0472">Membrane</keyword>
<feature type="transmembrane region" description="Helical" evidence="11">
    <location>
        <begin position="15"/>
        <end position="33"/>
    </location>
</feature>
<comment type="caution">
    <text evidence="12">The sequence shown here is derived from an EMBL/GenBank/DDBJ whole genome shotgun (WGS) entry which is preliminary data.</text>
</comment>
<evidence type="ECO:0000313" key="12">
    <source>
        <dbReference type="EMBL" id="MBZ7987361.1"/>
    </source>
</evidence>
<evidence type="ECO:0000256" key="2">
    <source>
        <dbReference type="ARBA" id="ARBA00005811"/>
    </source>
</evidence>
<keyword evidence="8 11" id="KW-1133">Transmembrane helix</keyword>
<gene>
    <name evidence="12" type="ORF">AVCANL283_04460</name>
</gene>
<evidence type="ECO:0000256" key="5">
    <source>
        <dbReference type="ARBA" id="ARBA00022519"/>
    </source>
</evidence>
<evidence type="ECO:0000256" key="4">
    <source>
        <dbReference type="ARBA" id="ARBA00022475"/>
    </source>
</evidence>
<dbReference type="EMBL" id="JACGBB010000007">
    <property type="protein sequence ID" value="MBZ7987361.1"/>
    <property type="molecule type" value="Genomic_DNA"/>
</dbReference>
<evidence type="ECO:0000313" key="13">
    <source>
        <dbReference type="Proteomes" id="UP000786183"/>
    </source>
</evidence>
<evidence type="ECO:0000256" key="7">
    <source>
        <dbReference type="ARBA" id="ARBA00022927"/>
    </source>
</evidence>
<name>A0ABS7WRH6_9BACT</name>
<keyword evidence="7 10" id="KW-0653">Protein transport</keyword>
<keyword evidence="13" id="KW-1185">Reference proteome</keyword>
<dbReference type="Pfam" id="PF02472">
    <property type="entry name" value="ExbD"/>
    <property type="match status" value="1"/>
</dbReference>
<dbReference type="Gene3D" id="3.30.420.270">
    <property type="match status" value="1"/>
</dbReference>
<keyword evidence="3 10" id="KW-0813">Transport</keyword>
<dbReference type="PANTHER" id="PTHR30558:SF12">
    <property type="entry name" value="BIOPOLYMER TRANSPORT PROTEIN EXBD"/>
    <property type="match status" value="1"/>
</dbReference>
<evidence type="ECO:0000256" key="11">
    <source>
        <dbReference type="SAM" id="Phobius"/>
    </source>
</evidence>
<keyword evidence="5" id="KW-0997">Cell inner membrane</keyword>
<evidence type="ECO:0000256" key="10">
    <source>
        <dbReference type="RuleBase" id="RU003879"/>
    </source>
</evidence>